<dbReference type="GO" id="GO:0003677">
    <property type="term" value="F:DNA binding"/>
    <property type="evidence" value="ECO:0007669"/>
    <property type="project" value="UniProtKB-KW"/>
</dbReference>
<keyword evidence="2" id="KW-0805">Transcription regulation</keyword>
<dbReference type="GO" id="GO:0003700">
    <property type="term" value="F:DNA-binding transcription factor activity"/>
    <property type="evidence" value="ECO:0007669"/>
    <property type="project" value="InterPro"/>
</dbReference>
<keyword evidence="5" id="KW-0539">Nucleus</keyword>
<dbReference type="Proteomes" id="UP000053342">
    <property type="component" value="Unassembled WGS sequence"/>
</dbReference>
<evidence type="ECO:0000256" key="2">
    <source>
        <dbReference type="ARBA" id="ARBA00023015"/>
    </source>
</evidence>
<dbReference type="CDD" id="cd12148">
    <property type="entry name" value="fungal_TF_MHR"/>
    <property type="match status" value="1"/>
</dbReference>
<accession>A0A0D2A7A0</accession>
<dbReference type="SMART" id="SM00906">
    <property type="entry name" value="Fungal_trans"/>
    <property type="match status" value="1"/>
</dbReference>
<comment type="subcellular location">
    <subcellularLocation>
        <location evidence="1">Nucleus</location>
    </subcellularLocation>
</comment>
<dbReference type="EMBL" id="KN847368">
    <property type="protein sequence ID" value="KIW36206.1"/>
    <property type="molecule type" value="Genomic_DNA"/>
</dbReference>
<dbReference type="PANTHER" id="PTHR46910">
    <property type="entry name" value="TRANSCRIPTION FACTOR PDR1"/>
    <property type="match status" value="1"/>
</dbReference>
<keyword evidence="9" id="KW-1185">Reference proteome</keyword>
<name>A0A0D2A7A0_9EURO</name>
<feature type="region of interest" description="Disordered" evidence="6">
    <location>
        <begin position="1"/>
        <end position="25"/>
    </location>
</feature>
<evidence type="ECO:0000256" key="5">
    <source>
        <dbReference type="ARBA" id="ARBA00023242"/>
    </source>
</evidence>
<evidence type="ECO:0000256" key="6">
    <source>
        <dbReference type="SAM" id="MobiDB-lite"/>
    </source>
</evidence>
<feature type="compositionally biased region" description="Polar residues" evidence="6">
    <location>
        <begin position="1"/>
        <end position="13"/>
    </location>
</feature>
<gene>
    <name evidence="8" type="ORF">PV06_11503</name>
</gene>
<evidence type="ECO:0000256" key="3">
    <source>
        <dbReference type="ARBA" id="ARBA00023125"/>
    </source>
</evidence>
<dbReference type="STRING" id="215243.A0A0D2A7A0"/>
<sequence>MTKSNPTSHSAKQSSNDNNSSPPQTANIGYLSLSAYNLGDINLFHGVPFLSHKGQTWVGFRRETVNSEDADHKAPEPLWSSQHHVFNAETLRQGARRELPPRNVLETRLALYQQSQFSSYLPLIDPVLFARTVEEAYKDSHPESSAALPAKACVFAFLALGSLVSDRGENPSTSPHIEGCDIAGQSLIPGLLEARPSIETVDALVMMVVHRFSCGDIHMADILLSLLSRFIFMLGANLYPGREVDGLPDDSPSLEIRTTLHLRELFWVCYTLDMDITFRTGRPPCLNDSSCDLTLPLHYLKQISPNLTIGWRFPGDLRLSIIKSKTYEILYSPHSMKASDAEILENIRILDDMLEKWRLSTKPFVPRKPRKRLKVHQSGNSSFFNLT</sequence>
<reference evidence="8 9" key="1">
    <citation type="submission" date="2015-01" db="EMBL/GenBank/DDBJ databases">
        <title>The Genome Sequence of Exophiala oligosperma CBS72588.</title>
        <authorList>
            <consortium name="The Broad Institute Genomics Platform"/>
            <person name="Cuomo C."/>
            <person name="de Hoog S."/>
            <person name="Gorbushina A."/>
            <person name="Stielow B."/>
            <person name="Teixiera M."/>
            <person name="Abouelleil A."/>
            <person name="Chapman S.B."/>
            <person name="Priest M."/>
            <person name="Young S.K."/>
            <person name="Wortman J."/>
            <person name="Nusbaum C."/>
            <person name="Birren B."/>
        </authorList>
    </citation>
    <scope>NUCLEOTIDE SEQUENCE [LARGE SCALE GENOMIC DNA]</scope>
    <source>
        <strain evidence="8 9">CBS 72588</strain>
    </source>
</reference>
<protein>
    <recommendedName>
        <fullName evidence="7">Xylanolytic transcriptional activator regulatory domain-containing protein</fullName>
    </recommendedName>
</protein>
<dbReference type="Pfam" id="PF04082">
    <property type="entry name" value="Fungal_trans"/>
    <property type="match status" value="1"/>
</dbReference>
<evidence type="ECO:0000313" key="9">
    <source>
        <dbReference type="Proteomes" id="UP000053342"/>
    </source>
</evidence>
<evidence type="ECO:0000259" key="7">
    <source>
        <dbReference type="SMART" id="SM00906"/>
    </source>
</evidence>
<dbReference type="OrthoDB" id="4116913at2759"/>
<keyword evidence="3" id="KW-0238">DNA-binding</keyword>
<organism evidence="8 9">
    <name type="scientific">Exophiala oligosperma</name>
    <dbReference type="NCBI Taxonomy" id="215243"/>
    <lineage>
        <taxon>Eukaryota</taxon>
        <taxon>Fungi</taxon>
        <taxon>Dikarya</taxon>
        <taxon>Ascomycota</taxon>
        <taxon>Pezizomycotina</taxon>
        <taxon>Eurotiomycetes</taxon>
        <taxon>Chaetothyriomycetidae</taxon>
        <taxon>Chaetothyriales</taxon>
        <taxon>Herpotrichiellaceae</taxon>
        <taxon>Exophiala</taxon>
    </lineage>
</organism>
<dbReference type="HOGENOM" id="CLU_010813_2_0_1"/>
<dbReference type="RefSeq" id="XP_016256422.1">
    <property type="nucleotide sequence ID" value="XM_016413190.1"/>
</dbReference>
<dbReference type="GO" id="GO:0006351">
    <property type="term" value="P:DNA-templated transcription"/>
    <property type="evidence" value="ECO:0007669"/>
    <property type="project" value="InterPro"/>
</dbReference>
<dbReference type="InterPro" id="IPR007219">
    <property type="entry name" value="XnlR_reg_dom"/>
</dbReference>
<dbReference type="PANTHER" id="PTHR46910:SF37">
    <property type="entry name" value="ZN(II)2CYS6 TRANSCRIPTION FACTOR (EUROFUNG)"/>
    <property type="match status" value="1"/>
</dbReference>
<evidence type="ECO:0000256" key="4">
    <source>
        <dbReference type="ARBA" id="ARBA00023163"/>
    </source>
</evidence>
<keyword evidence="4" id="KW-0804">Transcription</keyword>
<dbReference type="AlphaFoldDB" id="A0A0D2A7A0"/>
<dbReference type="VEuPathDB" id="FungiDB:PV06_11503"/>
<dbReference type="GO" id="GO:0005634">
    <property type="term" value="C:nucleus"/>
    <property type="evidence" value="ECO:0007669"/>
    <property type="project" value="UniProtKB-SubCell"/>
</dbReference>
<feature type="domain" description="Xylanolytic transcriptional activator regulatory" evidence="7">
    <location>
        <begin position="220"/>
        <end position="302"/>
    </location>
</feature>
<proteinExistence type="predicted"/>
<dbReference type="InterPro" id="IPR050987">
    <property type="entry name" value="AtrR-like"/>
</dbReference>
<evidence type="ECO:0000313" key="8">
    <source>
        <dbReference type="EMBL" id="KIW36206.1"/>
    </source>
</evidence>
<dbReference type="GO" id="GO:0008270">
    <property type="term" value="F:zinc ion binding"/>
    <property type="evidence" value="ECO:0007669"/>
    <property type="project" value="InterPro"/>
</dbReference>
<dbReference type="GeneID" id="27363577"/>
<evidence type="ECO:0000256" key="1">
    <source>
        <dbReference type="ARBA" id="ARBA00004123"/>
    </source>
</evidence>